<dbReference type="EMBL" id="BPLR01021542">
    <property type="protein sequence ID" value="GIX90991.1"/>
    <property type="molecule type" value="Genomic_DNA"/>
</dbReference>
<organism evidence="1 2">
    <name type="scientific">Caerostris extrusa</name>
    <name type="common">Bark spider</name>
    <name type="synonym">Caerostris bankana</name>
    <dbReference type="NCBI Taxonomy" id="172846"/>
    <lineage>
        <taxon>Eukaryota</taxon>
        <taxon>Metazoa</taxon>
        <taxon>Ecdysozoa</taxon>
        <taxon>Arthropoda</taxon>
        <taxon>Chelicerata</taxon>
        <taxon>Arachnida</taxon>
        <taxon>Araneae</taxon>
        <taxon>Araneomorphae</taxon>
        <taxon>Entelegynae</taxon>
        <taxon>Araneoidea</taxon>
        <taxon>Araneidae</taxon>
        <taxon>Caerostris</taxon>
    </lineage>
</organism>
<sequence>MLEWCILVLKVIGSNSYMDRAILPWVSSWYIRHWCLTHFHHKTNFNEGKYEVVLVFLMVAVMYVAAEPEPEPEP</sequence>
<reference evidence="1 2" key="1">
    <citation type="submission" date="2021-06" db="EMBL/GenBank/DDBJ databases">
        <title>Caerostris extrusa draft genome.</title>
        <authorList>
            <person name="Kono N."/>
            <person name="Arakawa K."/>
        </authorList>
    </citation>
    <scope>NUCLEOTIDE SEQUENCE [LARGE SCALE GENOMIC DNA]</scope>
</reference>
<dbReference type="AlphaFoldDB" id="A0AAV4P1U1"/>
<comment type="caution">
    <text evidence="1">The sequence shown here is derived from an EMBL/GenBank/DDBJ whole genome shotgun (WGS) entry which is preliminary data.</text>
</comment>
<accession>A0AAV4P1U1</accession>
<evidence type="ECO:0000313" key="1">
    <source>
        <dbReference type="EMBL" id="GIX90991.1"/>
    </source>
</evidence>
<name>A0AAV4P1U1_CAEEX</name>
<proteinExistence type="predicted"/>
<keyword evidence="2" id="KW-1185">Reference proteome</keyword>
<evidence type="ECO:0000313" key="2">
    <source>
        <dbReference type="Proteomes" id="UP001054945"/>
    </source>
</evidence>
<protein>
    <submittedName>
        <fullName evidence="1">Uncharacterized protein</fullName>
    </submittedName>
</protein>
<gene>
    <name evidence="1" type="ORF">CEXT_770951</name>
</gene>
<dbReference type="Proteomes" id="UP001054945">
    <property type="component" value="Unassembled WGS sequence"/>
</dbReference>